<gene>
    <name evidence="2" type="ORF">SAMN04488128_106241</name>
</gene>
<name>A0A1T4TTE2_9BACT</name>
<organism evidence="2 3">
    <name type="scientific">Chitinophaga eiseniae</name>
    <dbReference type="NCBI Taxonomy" id="634771"/>
    <lineage>
        <taxon>Bacteria</taxon>
        <taxon>Pseudomonadati</taxon>
        <taxon>Bacteroidota</taxon>
        <taxon>Chitinophagia</taxon>
        <taxon>Chitinophagales</taxon>
        <taxon>Chitinophagaceae</taxon>
        <taxon>Chitinophaga</taxon>
    </lineage>
</organism>
<keyword evidence="3" id="KW-1185">Reference proteome</keyword>
<dbReference type="InterPro" id="IPR015946">
    <property type="entry name" value="KH_dom-like_a/b"/>
</dbReference>
<protein>
    <submittedName>
        <fullName evidence="2">Peroxiredoxin, Ohr subfamily</fullName>
    </submittedName>
</protein>
<dbReference type="PANTHER" id="PTHR33797">
    <property type="entry name" value="ORGANIC HYDROPEROXIDE RESISTANCE PROTEIN-LIKE"/>
    <property type="match status" value="1"/>
</dbReference>
<accession>A0A1T4TTE2</accession>
<evidence type="ECO:0000256" key="1">
    <source>
        <dbReference type="ARBA" id="ARBA00007378"/>
    </source>
</evidence>
<dbReference type="OrthoDB" id="9797508at2"/>
<dbReference type="InterPro" id="IPR019953">
    <property type="entry name" value="OHR"/>
</dbReference>
<dbReference type="AlphaFoldDB" id="A0A1T4TTE2"/>
<dbReference type="STRING" id="634771.SAMN04488128_106241"/>
<proteinExistence type="inferred from homology"/>
<evidence type="ECO:0000313" key="2">
    <source>
        <dbReference type="EMBL" id="SKA43712.1"/>
    </source>
</evidence>
<dbReference type="Gene3D" id="2.20.25.10">
    <property type="match status" value="1"/>
</dbReference>
<evidence type="ECO:0000313" key="3">
    <source>
        <dbReference type="Proteomes" id="UP000190367"/>
    </source>
</evidence>
<dbReference type="NCBIfam" id="TIGR03561">
    <property type="entry name" value="organ_hyd_perox"/>
    <property type="match status" value="1"/>
</dbReference>
<dbReference type="Proteomes" id="UP000190367">
    <property type="component" value="Unassembled WGS sequence"/>
</dbReference>
<comment type="similarity">
    <text evidence="1">Belongs to the OsmC/Ohr family.</text>
</comment>
<dbReference type="Pfam" id="PF02566">
    <property type="entry name" value="OsmC"/>
    <property type="match status" value="1"/>
</dbReference>
<dbReference type="RefSeq" id="WP_078672598.1">
    <property type="nucleotide sequence ID" value="NZ_FUWZ01000006.1"/>
</dbReference>
<dbReference type="PANTHER" id="PTHR33797:SF2">
    <property type="entry name" value="ORGANIC HYDROPEROXIDE RESISTANCE PROTEIN-LIKE"/>
    <property type="match status" value="1"/>
</dbReference>
<dbReference type="Gene3D" id="3.30.300.20">
    <property type="match status" value="1"/>
</dbReference>
<dbReference type="SUPFAM" id="SSF82784">
    <property type="entry name" value="OsmC-like"/>
    <property type="match status" value="1"/>
</dbReference>
<sequence>MIITEAIYTAQATATGGRNGHVSTNDGILDLEVRMPTAMGGHGGAYTNPEQLFAAGYAACFDSALNLVIRTQRIQTGTTSVTAEVSLGKNNTGGYGLSVKLQAHIPGTDRQVAQELVEKAHQVCPYSLATRGNITVDLEVI</sequence>
<dbReference type="EMBL" id="FUWZ01000006">
    <property type="protein sequence ID" value="SKA43712.1"/>
    <property type="molecule type" value="Genomic_DNA"/>
</dbReference>
<dbReference type="InterPro" id="IPR036102">
    <property type="entry name" value="OsmC/Ohrsf"/>
</dbReference>
<dbReference type="InterPro" id="IPR003718">
    <property type="entry name" value="OsmC/Ohr_fam"/>
</dbReference>
<dbReference type="GO" id="GO:0006979">
    <property type="term" value="P:response to oxidative stress"/>
    <property type="evidence" value="ECO:0007669"/>
    <property type="project" value="InterPro"/>
</dbReference>
<reference evidence="3" key="1">
    <citation type="submission" date="2017-02" db="EMBL/GenBank/DDBJ databases">
        <authorList>
            <person name="Varghese N."/>
            <person name="Submissions S."/>
        </authorList>
    </citation>
    <scope>NUCLEOTIDE SEQUENCE [LARGE SCALE GENOMIC DNA]</scope>
    <source>
        <strain evidence="3">DSM 22224</strain>
    </source>
</reference>